<feature type="coiled-coil region" evidence="1">
    <location>
        <begin position="12"/>
        <end position="39"/>
    </location>
</feature>
<dbReference type="PROSITE" id="PS00888">
    <property type="entry name" value="CNMP_BINDING_1"/>
    <property type="match status" value="1"/>
</dbReference>
<evidence type="ECO:0000256" key="1">
    <source>
        <dbReference type="SAM" id="Coils"/>
    </source>
</evidence>
<dbReference type="PANTHER" id="PTHR23011:SF28">
    <property type="entry name" value="CYCLIC NUCLEOTIDE-BINDING DOMAIN CONTAINING PROTEIN"/>
    <property type="match status" value="1"/>
</dbReference>
<keyword evidence="5" id="KW-1185">Reference proteome</keyword>
<dbReference type="InterPro" id="IPR000595">
    <property type="entry name" value="cNMP-bd_dom"/>
</dbReference>
<dbReference type="InterPro" id="IPR018488">
    <property type="entry name" value="cNMP-bd_CS"/>
</dbReference>
<dbReference type="InterPro" id="IPR014710">
    <property type="entry name" value="RmlC-like_jellyroll"/>
</dbReference>
<feature type="domain" description="Cyclic nucleotide-binding" evidence="3">
    <location>
        <begin position="324"/>
        <end position="370"/>
    </location>
</feature>
<protein>
    <recommendedName>
        <fullName evidence="3">Cyclic nucleotide-binding domain-containing protein</fullName>
    </recommendedName>
</protein>
<dbReference type="InterPro" id="IPR018490">
    <property type="entry name" value="cNMP-bd_dom_sf"/>
</dbReference>
<feature type="region of interest" description="Disordered" evidence="2">
    <location>
        <begin position="746"/>
        <end position="777"/>
    </location>
</feature>
<dbReference type="Pfam" id="PF00027">
    <property type="entry name" value="cNMP_binding"/>
    <property type="match status" value="1"/>
</dbReference>
<name>A0AAD1XQG1_EUPCR</name>
<evidence type="ECO:0000256" key="2">
    <source>
        <dbReference type="SAM" id="MobiDB-lite"/>
    </source>
</evidence>
<dbReference type="PROSITE" id="PS00889">
    <property type="entry name" value="CNMP_BINDING_2"/>
    <property type="match status" value="1"/>
</dbReference>
<dbReference type="SUPFAM" id="SSF51206">
    <property type="entry name" value="cAMP-binding domain-like"/>
    <property type="match status" value="2"/>
</dbReference>
<feature type="domain" description="Cyclic nucleotide-binding" evidence="3">
    <location>
        <begin position="260"/>
        <end position="304"/>
    </location>
</feature>
<dbReference type="AlphaFoldDB" id="A0AAD1XQG1"/>
<dbReference type="PRINTS" id="PR00103">
    <property type="entry name" value="CAMPKINASE"/>
</dbReference>
<dbReference type="EMBL" id="CAMPGE010018401">
    <property type="protein sequence ID" value="CAI2376816.1"/>
    <property type="molecule type" value="Genomic_DNA"/>
</dbReference>
<organism evidence="4 5">
    <name type="scientific">Euplotes crassus</name>
    <dbReference type="NCBI Taxonomy" id="5936"/>
    <lineage>
        <taxon>Eukaryota</taxon>
        <taxon>Sar</taxon>
        <taxon>Alveolata</taxon>
        <taxon>Ciliophora</taxon>
        <taxon>Intramacronucleata</taxon>
        <taxon>Spirotrichea</taxon>
        <taxon>Hypotrichia</taxon>
        <taxon>Euplotida</taxon>
        <taxon>Euplotidae</taxon>
        <taxon>Moneuplotes</taxon>
    </lineage>
</organism>
<dbReference type="PANTHER" id="PTHR23011">
    <property type="entry name" value="CYCLIC NUCLEOTIDE-BINDING DOMAIN CONTAINING PROTEIN"/>
    <property type="match status" value="1"/>
</dbReference>
<proteinExistence type="predicted"/>
<evidence type="ECO:0000259" key="3">
    <source>
        <dbReference type="PROSITE" id="PS50042"/>
    </source>
</evidence>
<dbReference type="Proteomes" id="UP001295684">
    <property type="component" value="Unassembled WGS sequence"/>
</dbReference>
<reference evidence="4" key="1">
    <citation type="submission" date="2023-07" db="EMBL/GenBank/DDBJ databases">
        <authorList>
            <consortium name="AG Swart"/>
            <person name="Singh M."/>
            <person name="Singh A."/>
            <person name="Seah K."/>
            <person name="Emmerich C."/>
        </authorList>
    </citation>
    <scope>NUCLEOTIDE SEQUENCE</scope>
    <source>
        <strain evidence="4">DP1</strain>
    </source>
</reference>
<evidence type="ECO:0000313" key="4">
    <source>
        <dbReference type="EMBL" id="CAI2376816.1"/>
    </source>
</evidence>
<evidence type="ECO:0000313" key="5">
    <source>
        <dbReference type="Proteomes" id="UP001295684"/>
    </source>
</evidence>
<dbReference type="Gene3D" id="2.60.120.10">
    <property type="entry name" value="Jelly Rolls"/>
    <property type="match status" value="2"/>
</dbReference>
<gene>
    <name evidence="4" type="ORF">ECRASSUSDP1_LOCUS18193</name>
</gene>
<sequence length="942" mass="109765">MNTLTDKEELKKEKVFKTIESLKSKLQNIESKILVSREKEIQRKHEMKLLQTSKMAYILRDAGRQLRWYTTKFILENVHNSKDPSTILKKSPERRNLFDVRILERQLSDIKFIKKYIDEGNLEIPRQLYQNLSYYYANPNETVIKYGEVGDSFFILMKGEVEVFIPVTVTTRLSDLEFIKLLNEKRDLILEINDEKEFDIPNIPKLSNNAYQRITLATVFQIMEDYNSVFSSGKNISGIEQPSPKRASQPSYKIKYLKKVTTLKNGSSFGELALIMDQPRAASVITTKNCHFATLNRKQFNEILKRVHEMNINKKLDILNTMPYLKSLSKSFKVKITYFMQVLDICRGKVLFDEGDKVHNIFYTLEGTFEASKVMHTYPTGPKGHVEYLPFTPSDEIYDLCYDFWKENKKLIKKFNSKKSENLEKLPVRPKVTQKCLCITGESDFIGLEEVMMKNPSRFTKIECTSKTGKVVKINAAKLFKKLTDTDTLNDWQVYSQKKLAVISQAISDFIEFEQAMLLKSNTEKRIRTSQNPNRVVVHSREVYEDNIEYLFKKNIIQKNNDLFVFGDKTLKIRKIQGEKARIRKHENFKDFDRPKTERCRTGNISCCRKRNVFGNPKTYFYKQMIDEKRREDLSVKPKINIDSAKYFIKVDNKEKIVKDKKLKQRLQNYQKQATISPMKTIQSIRTESKVSDFKLGDDYDPFEDFDTTITHSNKMFLTERFSQKSFHLKKCNKIRNTLVDKKLQVKKRQNSVQEKKKPDSYGGGFTKKSLPKPPKIAGFKIKKLKHKRKKNRPVDVSKKIKELQNFELGLSSDGLTERSDKSGKKRLELIPPYIPESEIILMKGESPLKAFSQPILISHSKMNSQHIPSLKEQVPTDFIKAKQGLGRICSYYRTPVPSDLGGPAFYPMREPKYDNSSMNSLTESKYNSTTKMAHKFNNTGF</sequence>
<dbReference type="PROSITE" id="PS50042">
    <property type="entry name" value="CNMP_BINDING_3"/>
    <property type="match status" value="3"/>
</dbReference>
<dbReference type="CDD" id="cd00038">
    <property type="entry name" value="CAP_ED"/>
    <property type="match status" value="1"/>
</dbReference>
<keyword evidence="1" id="KW-0175">Coiled coil</keyword>
<feature type="domain" description="Cyclic nucleotide-binding" evidence="3">
    <location>
        <begin position="136"/>
        <end position="164"/>
    </location>
</feature>
<accession>A0AAD1XQG1</accession>
<comment type="caution">
    <text evidence="4">The sequence shown here is derived from an EMBL/GenBank/DDBJ whole genome shotgun (WGS) entry which is preliminary data.</text>
</comment>